<evidence type="ECO:0000313" key="3">
    <source>
        <dbReference type="EMBL" id="RDK06395.1"/>
    </source>
</evidence>
<dbReference type="AlphaFoldDB" id="A0A370NLB7"/>
<accession>A0A370NLB7</accession>
<keyword evidence="4" id="KW-1185">Reference proteome</keyword>
<keyword evidence="1" id="KW-0812">Transmembrane</keyword>
<name>A0A370NLB7_9BURK</name>
<comment type="caution">
    <text evidence="3">The sequence shown here is derived from an EMBL/GenBank/DDBJ whole genome shotgun (WGS) entry which is preliminary data.</text>
</comment>
<proteinExistence type="predicted"/>
<feature type="transmembrane region" description="Helical" evidence="1">
    <location>
        <begin position="35"/>
        <end position="54"/>
    </location>
</feature>
<evidence type="ECO:0000259" key="2">
    <source>
        <dbReference type="Pfam" id="PF11127"/>
    </source>
</evidence>
<evidence type="ECO:0000256" key="1">
    <source>
        <dbReference type="SAM" id="Phobius"/>
    </source>
</evidence>
<keyword evidence="1" id="KW-1133">Transmembrane helix</keyword>
<dbReference type="Proteomes" id="UP000255165">
    <property type="component" value="Unassembled WGS sequence"/>
</dbReference>
<dbReference type="RefSeq" id="WP_115215210.1">
    <property type="nucleotide sequence ID" value="NZ_QKWJ01000064.1"/>
</dbReference>
<gene>
    <name evidence="3" type="ORF">DN412_31775</name>
</gene>
<organism evidence="3 4">
    <name type="scientific">Cupriavidus lacunae</name>
    <dbReference type="NCBI Taxonomy" id="2666307"/>
    <lineage>
        <taxon>Bacteria</taxon>
        <taxon>Pseudomonadati</taxon>
        <taxon>Pseudomonadota</taxon>
        <taxon>Betaproteobacteria</taxon>
        <taxon>Burkholderiales</taxon>
        <taxon>Burkholderiaceae</taxon>
        <taxon>Cupriavidus</taxon>
    </lineage>
</organism>
<dbReference type="Pfam" id="PF11127">
    <property type="entry name" value="YgaP-like_TM"/>
    <property type="match status" value="1"/>
</dbReference>
<feature type="domain" description="Inner membrane protein YgaP-like transmembrane" evidence="2">
    <location>
        <begin position="1"/>
        <end position="61"/>
    </location>
</feature>
<dbReference type="EMBL" id="QKWJ01000064">
    <property type="protein sequence ID" value="RDK06395.1"/>
    <property type="molecule type" value="Genomic_DNA"/>
</dbReference>
<dbReference type="InterPro" id="IPR021309">
    <property type="entry name" value="YgaP-like_TM"/>
</dbReference>
<keyword evidence="1" id="KW-0472">Membrane</keyword>
<reference evidence="4" key="1">
    <citation type="submission" date="2018-06" db="EMBL/GenBank/DDBJ databases">
        <authorList>
            <person name="Feng T."/>
            <person name="Jeon C.O."/>
        </authorList>
    </citation>
    <scope>NUCLEOTIDE SEQUENCE [LARGE SCALE GENOMIC DNA]</scope>
    <source>
        <strain evidence="4">S23</strain>
    </source>
</reference>
<protein>
    <submittedName>
        <fullName evidence="3">DUF2892 domain-containing protein</fullName>
    </submittedName>
</protein>
<sequence>MRANVGTVDRFLRIVIGLALIGLAAAGRIGPWGWIGILPLITGIVRVCPAYSVLRVKTYPSPDTKAK</sequence>
<evidence type="ECO:0000313" key="4">
    <source>
        <dbReference type="Proteomes" id="UP000255165"/>
    </source>
</evidence>
<feature type="transmembrane region" description="Helical" evidence="1">
    <location>
        <begin position="12"/>
        <end position="29"/>
    </location>
</feature>